<organism evidence="4">
    <name type="scientific">Streptomyces blastmyceticus</name>
    <dbReference type="NCBI Taxonomy" id="68180"/>
    <lineage>
        <taxon>Bacteria</taxon>
        <taxon>Bacillati</taxon>
        <taxon>Actinomycetota</taxon>
        <taxon>Actinomycetes</taxon>
        <taxon>Kitasatosporales</taxon>
        <taxon>Streptomycetaceae</taxon>
        <taxon>Streptomyces</taxon>
    </lineage>
</organism>
<keyword evidence="6" id="KW-1185">Reference proteome</keyword>
<dbReference type="Pfam" id="PF00795">
    <property type="entry name" value="CN_hydrolase"/>
    <property type="match status" value="1"/>
</dbReference>
<dbReference type="PANTHER" id="PTHR43674:SF2">
    <property type="entry name" value="BETA-UREIDOPROPIONASE"/>
    <property type="match status" value="1"/>
</dbReference>
<keyword evidence="2 4" id="KW-0378">Hydrolase</keyword>
<dbReference type="SUPFAM" id="SSF56317">
    <property type="entry name" value="Carbon-nitrogen hydrolase"/>
    <property type="match status" value="1"/>
</dbReference>
<dbReference type="PANTHER" id="PTHR43674">
    <property type="entry name" value="NITRILASE C965.09-RELATED"/>
    <property type="match status" value="1"/>
</dbReference>
<evidence type="ECO:0000313" key="6">
    <source>
        <dbReference type="Proteomes" id="UP001500063"/>
    </source>
</evidence>
<accession>A0A1L7P0F0</accession>
<proteinExistence type="inferred from homology"/>
<dbReference type="EMBL" id="LC208005">
    <property type="protein sequence ID" value="BAW35649.1"/>
    <property type="molecule type" value="Genomic_DNA"/>
</dbReference>
<evidence type="ECO:0000256" key="1">
    <source>
        <dbReference type="ARBA" id="ARBA00010613"/>
    </source>
</evidence>
<reference evidence="5" key="4">
    <citation type="submission" date="2023-12" db="EMBL/GenBank/DDBJ databases">
        <authorList>
            <person name="Sun Q."/>
            <person name="Inoue M."/>
        </authorList>
    </citation>
    <scope>NUCLEOTIDE SEQUENCE</scope>
    <source>
        <strain evidence="5">JCM 4565</strain>
    </source>
</reference>
<gene>
    <name evidence="4" type="primary">medO</name>
    <name evidence="5" type="ORF">GCM10010319_55770</name>
</gene>
<dbReference type="InterPro" id="IPR050345">
    <property type="entry name" value="Aliph_Amidase/BUP"/>
</dbReference>
<reference evidence="5" key="1">
    <citation type="journal article" date="2014" name="Int. J. Syst. Evol. Microbiol.">
        <title>Complete genome of a new Firmicutes species belonging to the dominant human colonic microbiota ('Ruminococcus bicirculans') reveals two chromosomes and a selective capacity to utilize plant glucans.</title>
        <authorList>
            <consortium name="NISC Comparative Sequencing Program"/>
            <person name="Wegmann U."/>
            <person name="Louis P."/>
            <person name="Goesmann A."/>
            <person name="Henrissat B."/>
            <person name="Duncan S.H."/>
            <person name="Flint H.J."/>
        </authorList>
    </citation>
    <scope>NUCLEOTIDE SEQUENCE</scope>
    <source>
        <strain evidence="5">JCM 4565</strain>
    </source>
</reference>
<evidence type="ECO:0000256" key="2">
    <source>
        <dbReference type="ARBA" id="ARBA00022801"/>
    </source>
</evidence>
<dbReference type="Proteomes" id="UP001500063">
    <property type="component" value="Unassembled WGS sequence"/>
</dbReference>
<dbReference type="InterPro" id="IPR001110">
    <property type="entry name" value="UPF0012_CS"/>
</dbReference>
<evidence type="ECO:0000313" key="5">
    <source>
        <dbReference type="EMBL" id="GAA0370632.1"/>
    </source>
</evidence>
<name>A0A1L7P0F0_9ACTN</name>
<reference evidence="4" key="2">
    <citation type="journal article" date="2017" name="Angew. Chem. Int. Ed. Engl.">
        <title>Characterization of Giant Modular PKSs Provides Insight into Genetic Mechanism for Structural Diversification of Aminopolyol Polyketides.</title>
        <authorList>
            <person name="Zhang L."/>
            <person name="Hashimoto T."/>
            <person name="Qin B."/>
            <person name="Hashimoto J."/>
            <person name="Kozone I."/>
            <person name="Kawahara I."/>
            <person name="Okada M."/>
            <person name="Awakawa T."/>
            <person name="Ito T."/>
            <person name="Asakawa Y."/>
            <person name="Ueki M."/>
            <person name="Takahashi S."/>
            <person name="Osada H."/>
            <person name="Wakimoto T."/>
            <person name="Ikeda H."/>
            <person name="Shin-ya K."/>
            <person name="Abe I."/>
        </authorList>
    </citation>
    <scope>NUCLEOTIDE SEQUENCE</scope>
    <source>
        <strain evidence="4">NBRC 12747</strain>
    </source>
</reference>
<dbReference type="PROSITE" id="PS01227">
    <property type="entry name" value="UPF0012"/>
    <property type="match status" value="1"/>
</dbReference>
<sequence>MRIACQQAACGTTGLAHSLSRLRRAARRAAEAGAELLVTPEISVGGYPLLTANLAEASGPVDGPQCAEVSAIAREFSIALVHGWPETDGDRLHNSARLVSPQGDTLAVYRKAHLYGRGERAMFTPGGQGVVQASYKGLTLGLLICYDVEFPEAVRAHGVAGTDVLLVPTGLMRPWDFVARTLVPARAFESQLYIAYANWTGSHGGIGFCGHTTVAAPDGTTSALAEEGEGLLIADVDPAVLRRARAATTYLRDRRPELYSS</sequence>
<dbReference type="PROSITE" id="PS50263">
    <property type="entry name" value="CN_HYDROLASE"/>
    <property type="match status" value="1"/>
</dbReference>
<dbReference type="InterPro" id="IPR003010">
    <property type="entry name" value="C-N_Hydrolase"/>
</dbReference>
<dbReference type="EMBL" id="BAAABW010000027">
    <property type="protein sequence ID" value="GAA0370632.1"/>
    <property type="molecule type" value="Genomic_DNA"/>
</dbReference>
<dbReference type="InterPro" id="IPR036526">
    <property type="entry name" value="C-N_Hydrolase_sf"/>
</dbReference>
<reference evidence="6" key="3">
    <citation type="journal article" date="2019" name="Int. J. Syst. Evol. Microbiol.">
        <title>The Global Catalogue of Microorganisms (GCM) 10K type strain sequencing project: providing services to taxonomists for standard genome sequencing and annotation.</title>
        <authorList>
            <consortium name="The Broad Institute Genomics Platform"/>
            <consortium name="The Broad Institute Genome Sequencing Center for Infectious Disease"/>
            <person name="Wu L."/>
            <person name="Ma J."/>
        </authorList>
    </citation>
    <scope>NUCLEOTIDE SEQUENCE [LARGE SCALE GENOMIC DNA]</scope>
    <source>
        <strain evidence="6">JCM 4565</strain>
    </source>
</reference>
<dbReference type="GO" id="GO:0050126">
    <property type="term" value="F:N-carbamoylputrescine amidase activity"/>
    <property type="evidence" value="ECO:0007669"/>
    <property type="project" value="TreeGrafter"/>
</dbReference>
<dbReference type="AlphaFoldDB" id="A0A1L7P0F0"/>
<dbReference type="InterPro" id="IPR044083">
    <property type="entry name" value="RamA-like"/>
</dbReference>
<dbReference type="GO" id="GO:0033388">
    <property type="term" value="P:putrescine biosynthetic process from arginine"/>
    <property type="evidence" value="ECO:0007669"/>
    <property type="project" value="TreeGrafter"/>
</dbReference>
<dbReference type="Gene3D" id="3.60.110.10">
    <property type="entry name" value="Carbon-nitrogen hydrolase"/>
    <property type="match status" value="1"/>
</dbReference>
<evidence type="ECO:0000313" key="4">
    <source>
        <dbReference type="EMBL" id="BAW35649.1"/>
    </source>
</evidence>
<feature type="domain" description="CN hydrolase" evidence="3">
    <location>
        <begin position="1"/>
        <end position="238"/>
    </location>
</feature>
<comment type="similarity">
    <text evidence="1">Belongs to the carbon-nitrogen hydrolase superfamily. NIT1/NIT2 family.</text>
</comment>
<dbReference type="CDD" id="cd07576">
    <property type="entry name" value="R-amidase_like"/>
    <property type="match status" value="1"/>
</dbReference>
<evidence type="ECO:0000259" key="3">
    <source>
        <dbReference type="PROSITE" id="PS50263"/>
    </source>
</evidence>
<protein>
    <submittedName>
        <fullName evidence="5">Carbon-nitrogen hydrolase family protein</fullName>
    </submittedName>
    <submittedName>
        <fullName evidence="4">Putative 4-guanidinobutyramide hydrolase</fullName>
    </submittedName>
</protein>